<evidence type="ECO:0000256" key="7">
    <source>
        <dbReference type="ARBA" id="ARBA00038171"/>
    </source>
</evidence>
<evidence type="ECO:0000313" key="10">
    <source>
        <dbReference type="EMBL" id="KAI5079552.1"/>
    </source>
</evidence>
<dbReference type="InterPro" id="IPR006121">
    <property type="entry name" value="HMA_dom"/>
</dbReference>
<feature type="domain" description="HMA" evidence="9">
    <location>
        <begin position="90"/>
        <end position="153"/>
    </location>
</feature>
<keyword evidence="11" id="KW-1185">Reference proteome</keyword>
<dbReference type="PANTHER" id="PTHR46365:SF1">
    <property type="entry name" value="COPPER TRANSPORT PROTEIN ATOX1"/>
    <property type="match status" value="1"/>
</dbReference>
<evidence type="ECO:0000256" key="2">
    <source>
        <dbReference type="ARBA" id="ARBA00022723"/>
    </source>
</evidence>
<evidence type="ECO:0000256" key="6">
    <source>
        <dbReference type="ARBA" id="ARBA00023186"/>
    </source>
</evidence>
<dbReference type="PANTHER" id="PTHR46365">
    <property type="entry name" value="COPPER TRANSPORT PROTEIN ATOX1"/>
    <property type="match status" value="1"/>
</dbReference>
<comment type="caution">
    <text evidence="10">The sequence shown here is derived from an EMBL/GenBank/DDBJ whole genome shotgun (WGS) entry which is preliminary data.</text>
</comment>
<keyword evidence="4" id="KW-0186">Copper</keyword>
<keyword evidence="3" id="KW-0187">Copper transport</keyword>
<evidence type="ECO:0000256" key="4">
    <source>
        <dbReference type="ARBA" id="ARBA00023008"/>
    </source>
</evidence>
<dbReference type="SUPFAM" id="SSF55008">
    <property type="entry name" value="HMA, heavy metal-associated domain"/>
    <property type="match status" value="1"/>
</dbReference>
<keyword evidence="6" id="KW-0143">Chaperone</keyword>
<dbReference type="AlphaFoldDB" id="A0A9D4ZMV3"/>
<accession>A0A9D4ZMV3</accession>
<evidence type="ECO:0000256" key="1">
    <source>
        <dbReference type="ARBA" id="ARBA00022448"/>
    </source>
</evidence>
<proteinExistence type="inferred from homology"/>
<name>A0A9D4ZMV3_ADICA</name>
<dbReference type="CDD" id="cd00371">
    <property type="entry name" value="HMA"/>
    <property type="match status" value="1"/>
</dbReference>
<dbReference type="Pfam" id="PF00403">
    <property type="entry name" value="HMA"/>
    <property type="match status" value="1"/>
</dbReference>
<dbReference type="InterPro" id="IPR051881">
    <property type="entry name" value="Copper_transport_ATOX1-like"/>
</dbReference>
<dbReference type="OrthoDB" id="666972at2759"/>
<dbReference type="GO" id="GO:0016531">
    <property type="term" value="F:copper chaperone activity"/>
    <property type="evidence" value="ECO:0007669"/>
    <property type="project" value="TreeGrafter"/>
</dbReference>
<dbReference type="EMBL" id="JABFUD020000005">
    <property type="protein sequence ID" value="KAI5079552.1"/>
    <property type="molecule type" value="Genomic_DNA"/>
</dbReference>
<dbReference type="Proteomes" id="UP000886520">
    <property type="component" value="Chromosome 5"/>
</dbReference>
<comment type="similarity">
    <text evidence="7">Belongs to the ATX1 family.</text>
</comment>
<evidence type="ECO:0000256" key="5">
    <source>
        <dbReference type="ARBA" id="ARBA00023065"/>
    </source>
</evidence>
<dbReference type="GO" id="GO:0046872">
    <property type="term" value="F:metal ion binding"/>
    <property type="evidence" value="ECO:0007669"/>
    <property type="project" value="UniProtKB-KW"/>
</dbReference>
<feature type="signal peptide" evidence="8">
    <location>
        <begin position="1"/>
        <end position="23"/>
    </location>
</feature>
<reference evidence="10 11" key="1">
    <citation type="submission" date="2021-01" db="EMBL/GenBank/DDBJ databases">
        <title>Adiantum capillus-veneris genome.</title>
        <authorList>
            <person name="Fang Y."/>
            <person name="Liao Q."/>
        </authorList>
    </citation>
    <scope>NUCLEOTIDE SEQUENCE [LARGE SCALE GENOMIC DNA]</scope>
    <source>
        <strain evidence="10">H3</strain>
        <tissue evidence="10">Leaf</tissue>
    </source>
</reference>
<dbReference type="InterPro" id="IPR036163">
    <property type="entry name" value="HMA_dom_sf"/>
</dbReference>
<keyword evidence="2" id="KW-0479">Metal-binding</keyword>
<keyword evidence="8" id="KW-0732">Signal</keyword>
<dbReference type="PROSITE" id="PS50846">
    <property type="entry name" value="HMA_2"/>
    <property type="match status" value="1"/>
</dbReference>
<dbReference type="Gene3D" id="3.30.70.100">
    <property type="match status" value="1"/>
</dbReference>
<keyword evidence="5" id="KW-0406">Ion transport</keyword>
<dbReference type="GO" id="GO:0006825">
    <property type="term" value="P:copper ion transport"/>
    <property type="evidence" value="ECO:0007669"/>
    <property type="project" value="UniProtKB-KW"/>
</dbReference>
<keyword evidence="1" id="KW-0813">Transport</keyword>
<feature type="chain" id="PRO_5038386262" description="HMA domain-containing protein" evidence="8">
    <location>
        <begin position="24"/>
        <end position="172"/>
    </location>
</feature>
<evidence type="ECO:0000259" key="9">
    <source>
        <dbReference type="PROSITE" id="PS50846"/>
    </source>
</evidence>
<evidence type="ECO:0000256" key="8">
    <source>
        <dbReference type="SAM" id="SignalP"/>
    </source>
</evidence>
<gene>
    <name evidence="10" type="ORF">GOP47_0005031</name>
</gene>
<organism evidence="10 11">
    <name type="scientific">Adiantum capillus-veneris</name>
    <name type="common">Maidenhair fern</name>
    <dbReference type="NCBI Taxonomy" id="13818"/>
    <lineage>
        <taxon>Eukaryota</taxon>
        <taxon>Viridiplantae</taxon>
        <taxon>Streptophyta</taxon>
        <taxon>Embryophyta</taxon>
        <taxon>Tracheophyta</taxon>
        <taxon>Polypodiopsida</taxon>
        <taxon>Polypodiidae</taxon>
        <taxon>Polypodiales</taxon>
        <taxon>Pteridineae</taxon>
        <taxon>Pteridaceae</taxon>
        <taxon>Vittarioideae</taxon>
        <taxon>Adiantum</taxon>
    </lineage>
</organism>
<dbReference type="GO" id="GO:0005829">
    <property type="term" value="C:cytosol"/>
    <property type="evidence" value="ECO:0007669"/>
    <property type="project" value="TreeGrafter"/>
</dbReference>
<evidence type="ECO:0000256" key="3">
    <source>
        <dbReference type="ARBA" id="ARBA00022796"/>
    </source>
</evidence>
<sequence length="172" mass="18433">MAMLKAIGLSSVAAAAIATAAIATPSSSLSRTPPFQFPRDLRETHASATRKFRSFTARTTTMALGSTLTPDQISEAGRQGNQAQTTALPEVVTEFMVDMKCEGCVSSVRKRLEPLEGVKKVDVDLPNQVVRVQGSASLRALNEALEQTGRKARLIGQGASDCKKLNLIQYLI</sequence>
<evidence type="ECO:0000313" key="11">
    <source>
        <dbReference type="Proteomes" id="UP000886520"/>
    </source>
</evidence>
<protein>
    <recommendedName>
        <fullName evidence="9">HMA domain-containing protein</fullName>
    </recommendedName>
</protein>